<comment type="caution">
    <text evidence="3">The sequence shown here is derived from an EMBL/GenBank/DDBJ whole genome shotgun (WGS) entry which is preliminary data.</text>
</comment>
<sequence length="478" mass="56741">MSPIPQQQKYLEDFISIQSLHQSEKFIQQQKLTNSTSSTKYTISAEYTPTKTKHSDQQQKIQNKLSENETKTQDISKNRKSNKILKNIINFGEQQQAKFLKLEDQIQILMPTNDLTTTQPQKKQNKHKITILLYISLFIISLYLITLDRADYRLAPNYSVFYEKTKQQTLNKIQGKCSHNSYDYGNYYRQLSFDEEKPYQGGSLMLEFDIMHDIDEDKLQKFQTNSKEFSENSENKQQLYTFYMSHMQRSHTGESLQSALSHLKQYSQDHKNHLPIFVTLNIKPQLLERETYRNQFFYSLEQSILQVIGKDQIYTPAQLLNGEKNLFEAIQKNGYPETEKVLGKFIFILDAEQTDIENQIFIEFYKSYVNNNIDKNILFGTLDARLIQFDFYDNIKEFMQKNNQYNQIFVNIKASYFYDNEKQAYLNGLKVLKEAQELQLFTRGFGLNDKYQYLYYRDFQMNFLCTDHIFSNNYASAY</sequence>
<dbReference type="GO" id="GO:0008081">
    <property type="term" value="F:phosphoric diester hydrolase activity"/>
    <property type="evidence" value="ECO:0007669"/>
    <property type="project" value="InterPro"/>
</dbReference>
<dbReference type="Pfam" id="PF16670">
    <property type="entry name" value="PI-PLC-C1"/>
    <property type="match status" value="1"/>
</dbReference>
<evidence type="ECO:0000313" key="4">
    <source>
        <dbReference type="Proteomes" id="UP000054937"/>
    </source>
</evidence>
<evidence type="ECO:0000256" key="1">
    <source>
        <dbReference type="SAM" id="MobiDB-lite"/>
    </source>
</evidence>
<name>A0A0V0QVU8_PSEPJ</name>
<proteinExistence type="predicted"/>
<dbReference type="InParanoid" id="A0A0V0QVU8"/>
<dbReference type="InterPro" id="IPR017946">
    <property type="entry name" value="PLC-like_Pdiesterase_TIM-brl"/>
</dbReference>
<protein>
    <submittedName>
        <fullName evidence="3">PLC-like phosphodiesterase, TIM beta/alpha-barrel domain</fullName>
    </submittedName>
</protein>
<feature type="transmembrane region" description="Helical" evidence="2">
    <location>
        <begin position="129"/>
        <end position="147"/>
    </location>
</feature>
<feature type="region of interest" description="Disordered" evidence="1">
    <location>
        <begin position="48"/>
        <end position="75"/>
    </location>
</feature>
<gene>
    <name evidence="3" type="ORF">PPERSA_04953</name>
</gene>
<dbReference type="Proteomes" id="UP000054937">
    <property type="component" value="Unassembled WGS sequence"/>
</dbReference>
<evidence type="ECO:0000256" key="2">
    <source>
        <dbReference type="SAM" id="Phobius"/>
    </source>
</evidence>
<organism evidence="3 4">
    <name type="scientific">Pseudocohnilembus persalinus</name>
    <name type="common">Ciliate</name>
    <dbReference type="NCBI Taxonomy" id="266149"/>
    <lineage>
        <taxon>Eukaryota</taxon>
        <taxon>Sar</taxon>
        <taxon>Alveolata</taxon>
        <taxon>Ciliophora</taxon>
        <taxon>Intramacronucleata</taxon>
        <taxon>Oligohymenophorea</taxon>
        <taxon>Scuticociliatia</taxon>
        <taxon>Philasterida</taxon>
        <taxon>Pseudocohnilembidae</taxon>
        <taxon>Pseudocohnilembus</taxon>
    </lineage>
</organism>
<reference evidence="3 4" key="1">
    <citation type="journal article" date="2015" name="Sci. Rep.">
        <title>Genome of the facultative scuticociliatosis pathogen Pseudocohnilembus persalinus provides insight into its virulence through horizontal gene transfer.</title>
        <authorList>
            <person name="Xiong J."/>
            <person name="Wang G."/>
            <person name="Cheng J."/>
            <person name="Tian M."/>
            <person name="Pan X."/>
            <person name="Warren A."/>
            <person name="Jiang C."/>
            <person name="Yuan D."/>
            <person name="Miao W."/>
        </authorList>
    </citation>
    <scope>NUCLEOTIDE SEQUENCE [LARGE SCALE GENOMIC DNA]</scope>
    <source>
        <strain evidence="3">36N120E</strain>
    </source>
</reference>
<feature type="compositionally biased region" description="Basic and acidic residues" evidence="1">
    <location>
        <begin position="66"/>
        <end position="75"/>
    </location>
</feature>
<keyword evidence="2" id="KW-0812">Transmembrane</keyword>
<dbReference type="EMBL" id="LDAU01000096">
    <property type="protein sequence ID" value="KRX06340.1"/>
    <property type="molecule type" value="Genomic_DNA"/>
</dbReference>
<keyword evidence="2" id="KW-0472">Membrane</keyword>
<evidence type="ECO:0000313" key="3">
    <source>
        <dbReference type="EMBL" id="KRX06340.1"/>
    </source>
</evidence>
<dbReference type="Gene3D" id="3.20.20.190">
    <property type="entry name" value="Phosphatidylinositol (PI) phosphodiesterase"/>
    <property type="match status" value="1"/>
</dbReference>
<dbReference type="GO" id="GO:0006629">
    <property type="term" value="P:lipid metabolic process"/>
    <property type="evidence" value="ECO:0007669"/>
    <property type="project" value="InterPro"/>
</dbReference>
<dbReference type="SUPFAM" id="SSF51695">
    <property type="entry name" value="PLC-like phosphodiesterases"/>
    <property type="match status" value="1"/>
</dbReference>
<dbReference type="InterPro" id="IPR032075">
    <property type="entry name" value="PI-PLC-C1"/>
</dbReference>
<keyword evidence="2" id="KW-1133">Transmembrane helix</keyword>
<accession>A0A0V0QVU8</accession>
<dbReference type="AlphaFoldDB" id="A0A0V0QVU8"/>
<keyword evidence="4" id="KW-1185">Reference proteome</keyword>
<dbReference type="OrthoDB" id="368960at2759"/>